<keyword evidence="3" id="KW-1185">Reference proteome</keyword>
<gene>
    <name evidence="2" type="ORF">EVOR1521_LOCUS14742</name>
</gene>
<reference evidence="2" key="1">
    <citation type="submission" date="2023-08" db="EMBL/GenBank/DDBJ databases">
        <authorList>
            <person name="Chen Y."/>
            <person name="Shah S."/>
            <person name="Dougan E. K."/>
            <person name="Thang M."/>
            <person name="Chan C."/>
        </authorList>
    </citation>
    <scope>NUCLEOTIDE SEQUENCE</scope>
</reference>
<evidence type="ECO:0000259" key="1">
    <source>
        <dbReference type="PROSITE" id="PS50222"/>
    </source>
</evidence>
<dbReference type="InterPro" id="IPR002048">
    <property type="entry name" value="EF_hand_dom"/>
</dbReference>
<dbReference type="SUPFAM" id="SSF47473">
    <property type="entry name" value="EF-hand"/>
    <property type="match status" value="1"/>
</dbReference>
<accession>A0AA36N397</accession>
<dbReference type="EMBL" id="CAUJNA010001790">
    <property type="protein sequence ID" value="CAJ1389041.1"/>
    <property type="molecule type" value="Genomic_DNA"/>
</dbReference>
<name>A0AA36N397_9DINO</name>
<evidence type="ECO:0000313" key="2">
    <source>
        <dbReference type="EMBL" id="CAJ1389041.1"/>
    </source>
</evidence>
<dbReference type="InterPro" id="IPR011992">
    <property type="entry name" value="EF-hand-dom_pair"/>
</dbReference>
<evidence type="ECO:0000313" key="3">
    <source>
        <dbReference type="Proteomes" id="UP001178507"/>
    </source>
</evidence>
<feature type="domain" description="EF-hand" evidence="1">
    <location>
        <begin position="31"/>
        <end position="66"/>
    </location>
</feature>
<protein>
    <recommendedName>
        <fullName evidence="1">EF-hand domain-containing protein</fullName>
    </recommendedName>
</protein>
<dbReference type="Proteomes" id="UP001178507">
    <property type="component" value="Unassembled WGS sequence"/>
</dbReference>
<dbReference type="GO" id="GO:0005509">
    <property type="term" value="F:calcium ion binding"/>
    <property type="evidence" value="ECO:0007669"/>
    <property type="project" value="InterPro"/>
</dbReference>
<dbReference type="AlphaFoldDB" id="A0AA36N397"/>
<feature type="non-terminal residue" evidence="2">
    <location>
        <position position="1"/>
    </location>
</feature>
<proteinExistence type="predicted"/>
<organism evidence="2 3">
    <name type="scientific">Effrenium voratum</name>
    <dbReference type="NCBI Taxonomy" id="2562239"/>
    <lineage>
        <taxon>Eukaryota</taxon>
        <taxon>Sar</taxon>
        <taxon>Alveolata</taxon>
        <taxon>Dinophyceae</taxon>
        <taxon>Suessiales</taxon>
        <taxon>Symbiodiniaceae</taxon>
        <taxon>Effrenium</taxon>
    </lineage>
</organism>
<dbReference type="PROSITE" id="PS50222">
    <property type="entry name" value="EF_HAND_2"/>
    <property type="match status" value="1"/>
</dbReference>
<comment type="caution">
    <text evidence="2">The sequence shown here is derived from an EMBL/GenBank/DDBJ whole genome shotgun (WGS) entry which is preliminary data.</text>
</comment>
<dbReference type="Gene3D" id="1.10.238.10">
    <property type="entry name" value="EF-hand"/>
    <property type="match status" value="1"/>
</dbReference>
<sequence length="156" mass="17254">VISAIFLKDTLDAAQNDAEQLVVDRLKKKAQYVQKLEEVFRAIDSSSDGMVTEEKLTQVLSNPKVAAYFQTLDVDVVDSTALFHLLDNGDGEITLDEFIEGILRCKGHARAIDQVAMRSELRQLDAKLSRLSFRLKEAGIIKSSGKAKVNGRMISA</sequence>